<accession>A0AA38CKQ7</accession>
<keyword evidence="4 6" id="KW-1133">Transmembrane helix</keyword>
<feature type="transmembrane region" description="Helical" evidence="6">
    <location>
        <begin position="256"/>
        <end position="278"/>
    </location>
</feature>
<evidence type="ECO:0000259" key="7">
    <source>
        <dbReference type="Pfam" id="PF00892"/>
    </source>
</evidence>
<dbReference type="SUPFAM" id="SSF103481">
    <property type="entry name" value="Multidrug resistance efflux transporter EmrE"/>
    <property type="match status" value="2"/>
</dbReference>
<feature type="domain" description="EamA" evidence="7">
    <location>
        <begin position="27"/>
        <end position="152"/>
    </location>
</feature>
<feature type="transmembrane region" description="Helical" evidence="6">
    <location>
        <begin position="140"/>
        <end position="158"/>
    </location>
</feature>
<evidence type="ECO:0000256" key="4">
    <source>
        <dbReference type="ARBA" id="ARBA00022989"/>
    </source>
</evidence>
<dbReference type="EMBL" id="JAHRHJ020000009">
    <property type="protein sequence ID" value="KAH9302075.1"/>
    <property type="molecule type" value="Genomic_DNA"/>
</dbReference>
<evidence type="ECO:0000256" key="2">
    <source>
        <dbReference type="ARBA" id="ARBA00007635"/>
    </source>
</evidence>
<organism evidence="8 9">
    <name type="scientific">Taxus chinensis</name>
    <name type="common">Chinese yew</name>
    <name type="synonym">Taxus wallichiana var. chinensis</name>
    <dbReference type="NCBI Taxonomy" id="29808"/>
    <lineage>
        <taxon>Eukaryota</taxon>
        <taxon>Viridiplantae</taxon>
        <taxon>Streptophyta</taxon>
        <taxon>Embryophyta</taxon>
        <taxon>Tracheophyta</taxon>
        <taxon>Spermatophyta</taxon>
        <taxon>Pinopsida</taxon>
        <taxon>Pinidae</taxon>
        <taxon>Conifers II</taxon>
        <taxon>Cupressales</taxon>
        <taxon>Taxaceae</taxon>
        <taxon>Taxus</taxon>
    </lineage>
</organism>
<feature type="non-terminal residue" evidence="8">
    <location>
        <position position="352"/>
    </location>
</feature>
<dbReference type="Pfam" id="PF00892">
    <property type="entry name" value="EamA"/>
    <property type="match status" value="2"/>
</dbReference>
<keyword evidence="9" id="KW-1185">Reference proteome</keyword>
<protein>
    <recommendedName>
        <fullName evidence="6">WAT1-related protein</fullName>
    </recommendedName>
</protein>
<comment type="subcellular location">
    <subcellularLocation>
        <location evidence="1 6">Membrane</location>
        <topology evidence="1 6">Multi-pass membrane protein</topology>
    </subcellularLocation>
</comment>
<dbReference type="GO" id="GO:0016020">
    <property type="term" value="C:membrane"/>
    <property type="evidence" value="ECO:0007669"/>
    <property type="project" value="UniProtKB-SubCell"/>
</dbReference>
<dbReference type="InterPro" id="IPR000620">
    <property type="entry name" value="EamA_dom"/>
</dbReference>
<reference evidence="8 9" key="1">
    <citation type="journal article" date="2021" name="Nat. Plants">
        <title>The Taxus genome provides insights into paclitaxel biosynthesis.</title>
        <authorList>
            <person name="Xiong X."/>
            <person name="Gou J."/>
            <person name="Liao Q."/>
            <person name="Li Y."/>
            <person name="Zhou Q."/>
            <person name="Bi G."/>
            <person name="Li C."/>
            <person name="Du R."/>
            <person name="Wang X."/>
            <person name="Sun T."/>
            <person name="Guo L."/>
            <person name="Liang H."/>
            <person name="Lu P."/>
            <person name="Wu Y."/>
            <person name="Zhang Z."/>
            <person name="Ro D.K."/>
            <person name="Shang Y."/>
            <person name="Huang S."/>
            <person name="Yan J."/>
        </authorList>
    </citation>
    <scope>NUCLEOTIDE SEQUENCE [LARGE SCALE GENOMIC DNA]</scope>
    <source>
        <strain evidence="8">Ta-2019</strain>
    </source>
</reference>
<feature type="transmembrane region" description="Helical" evidence="6">
    <location>
        <begin position="220"/>
        <end position="241"/>
    </location>
</feature>
<dbReference type="GO" id="GO:0022857">
    <property type="term" value="F:transmembrane transporter activity"/>
    <property type="evidence" value="ECO:0007669"/>
    <property type="project" value="InterPro"/>
</dbReference>
<dbReference type="Proteomes" id="UP000824469">
    <property type="component" value="Unassembled WGS sequence"/>
</dbReference>
<evidence type="ECO:0000256" key="1">
    <source>
        <dbReference type="ARBA" id="ARBA00004141"/>
    </source>
</evidence>
<sequence>MAAANMVELVNRYKPHLAMIAIQFDYAGMYIITSAALTKGMNQFVFVVYRHLIATLVISPFAYFLEREKRPPMTFPVFCRIFLLALCGITINQNVYFAGLHYTSPTFTSAMNNLVPVVTFMLAIIFRLEALDITSRGGQAKVLGTLISFCGASTMTLYKGPLLSSLFSSSPLVWNSLFQDPNHASQNMKVGPLLLLGSCVLWSSWIIMQAETARLYPAQMSITALMCFLATIQSTIATLIFEQDPAVWKLEWNLELLSITYTGIVCSGITFYLSAWVIHKKGPVFMSMFNPLVTVIVALLGAIILHESLHLGSVGGAVFIVGGLYCLLWGKGEDVEKTRGKAKEKEGQRDNQ</sequence>
<feature type="transmembrane region" description="Helical" evidence="6">
    <location>
        <begin position="110"/>
        <end position="128"/>
    </location>
</feature>
<feature type="transmembrane region" description="Helical" evidence="6">
    <location>
        <begin position="16"/>
        <end position="38"/>
    </location>
</feature>
<dbReference type="InterPro" id="IPR030184">
    <property type="entry name" value="WAT1-related"/>
</dbReference>
<evidence type="ECO:0000256" key="5">
    <source>
        <dbReference type="ARBA" id="ARBA00023136"/>
    </source>
</evidence>
<feature type="domain" description="EamA" evidence="7">
    <location>
        <begin position="191"/>
        <end position="328"/>
    </location>
</feature>
<feature type="transmembrane region" description="Helical" evidence="6">
    <location>
        <begin position="311"/>
        <end position="330"/>
    </location>
</feature>
<dbReference type="PANTHER" id="PTHR31218">
    <property type="entry name" value="WAT1-RELATED PROTEIN"/>
    <property type="match status" value="1"/>
</dbReference>
<evidence type="ECO:0000313" key="9">
    <source>
        <dbReference type="Proteomes" id="UP000824469"/>
    </source>
</evidence>
<proteinExistence type="inferred from homology"/>
<evidence type="ECO:0000256" key="3">
    <source>
        <dbReference type="ARBA" id="ARBA00022692"/>
    </source>
</evidence>
<name>A0AA38CKQ7_TAXCH</name>
<feature type="transmembrane region" description="Helical" evidence="6">
    <location>
        <begin position="285"/>
        <end position="305"/>
    </location>
</feature>
<gene>
    <name evidence="8" type="ORF">KI387_013658</name>
</gene>
<dbReference type="AlphaFoldDB" id="A0AA38CKQ7"/>
<dbReference type="OMA" id="FCGASTM"/>
<keyword evidence="5 6" id="KW-0472">Membrane</keyword>
<comment type="similarity">
    <text evidence="2 6">Belongs to the drug/metabolite transporter (DMT) superfamily. Plant drug/metabolite exporter (P-DME) (TC 2.A.7.4) family.</text>
</comment>
<feature type="transmembrane region" description="Helical" evidence="6">
    <location>
        <begin position="77"/>
        <end position="98"/>
    </location>
</feature>
<evidence type="ECO:0000313" key="8">
    <source>
        <dbReference type="EMBL" id="KAH9302075.1"/>
    </source>
</evidence>
<feature type="transmembrane region" description="Helical" evidence="6">
    <location>
        <begin position="44"/>
        <end position="65"/>
    </location>
</feature>
<evidence type="ECO:0000256" key="6">
    <source>
        <dbReference type="RuleBase" id="RU363077"/>
    </source>
</evidence>
<feature type="transmembrane region" description="Helical" evidence="6">
    <location>
        <begin position="190"/>
        <end position="208"/>
    </location>
</feature>
<dbReference type="InterPro" id="IPR037185">
    <property type="entry name" value="EmrE-like"/>
</dbReference>
<keyword evidence="3 6" id="KW-0812">Transmembrane</keyword>
<comment type="caution">
    <text evidence="8">The sequence shown here is derived from an EMBL/GenBank/DDBJ whole genome shotgun (WGS) entry which is preliminary data.</text>
</comment>